<dbReference type="AlphaFoldDB" id="A0A1B6IG54"/>
<evidence type="ECO:0000313" key="1">
    <source>
        <dbReference type="EMBL" id="JAS85901.1"/>
    </source>
</evidence>
<reference evidence="1" key="1">
    <citation type="submission" date="2015-11" db="EMBL/GenBank/DDBJ databases">
        <title>De novo transcriptome assembly of four potential Pierce s Disease insect vectors from Arizona vineyards.</title>
        <authorList>
            <person name="Tassone E.E."/>
        </authorList>
    </citation>
    <scope>NUCLEOTIDE SEQUENCE</scope>
</reference>
<accession>A0A1B6IG54</accession>
<proteinExistence type="predicted"/>
<gene>
    <name evidence="1" type="ORF">g.28432</name>
</gene>
<name>A0A1B6IG54_9HEMI</name>
<sequence length="109" mass="12360">MIVSHSPLQLQMDFGQKKDNLCVIDQDKNSLHYFFGKGLIVKPTVEPDSPDGNEAGERLLEELKSTWVPELLHAIVKIKSHVIMNNLKKEMVLSQKNVIGLNRVCEHVN</sequence>
<protein>
    <submittedName>
        <fullName evidence="1">Uncharacterized protein</fullName>
    </submittedName>
</protein>
<organism evidence="1">
    <name type="scientific">Homalodisca liturata</name>
    <dbReference type="NCBI Taxonomy" id="320908"/>
    <lineage>
        <taxon>Eukaryota</taxon>
        <taxon>Metazoa</taxon>
        <taxon>Ecdysozoa</taxon>
        <taxon>Arthropoda</taxon>
        <taxon>Hexapoda</taxon>
        <taxon>Insecta</taxon>
        <taxon>Pterygota</taxon>
        <taxon>Neoptera</taxon>
        <taxon>Paraneoptera</taxon>
        <taxon>Hemiptera</taxon>
        <taxon>Auchenorrhyncha</taxon>
        <taxon>Membracoidea</taxon>
        <taxon>Cicadellidae</taxon>
        <taxon>Cicadellinae</taxon>
        <taxon>Proconiini</taxon>
        <taxon>Homalodisca</taxon>
    </lineage>
</organism>
<dbReference type="EMBL" id="GECU01021805">
    <property type="protein sequence ID" value="JAS85901.1"/>
    <property type="molecule type" value="Transcribed_RNA"/>
</dbReference>